<evidence type="ECO:0000313" key="2">
    <source>
        <dbReference type="Proteomes" id="UP000005013"/>
    </source>
</evidence>
<protein>
    <submittedName>
        <fullName evidence="1">Ribosomal RNA large subunit methyltransferase N</fullName>
    </submittedName>
</protein>
<keyword evidence="1" id="KW-0489">Methyltransferase</keyword>
<dbReference type="STRING" id="1163745.HCD_00755"/>
<keyword evidence="1" id="KW-0808">Transferase</keyword>
<name>I0EQG4_HELCM</name>
<dbReference type="AlphaFoldDB" id="I0EQG4"/>
<organism evidence="1 2">
    <name type="scientific">Helicobacter cetorum (strain ATCC BAA-540 / CCUG 52418 / MIT 99-5656)</name>
    <dbReference type="NCBI Taxonomy" id="1163745"/>
    <lineage>
        <taxon>Bacteria</taxon>
        <taxon>Pseudomonadati</taxon>
        <taxon>Campylobacterota</taxon>
        <taxon>Epsilonproteobacteria</taxon>
        <taxon>Campylobacterales</taxon>
        <taxon>Helicobacteraceae</taxon>
        <taxon>Helicobacter</taxon>
    </lineage>
</organism>
<dbReference type="HOGENOM" id="CLU_3099523_0_0_7"/>
<evidence type="ECO:0000313" key="1">
    <source>
        <dbReference type="EMBL" id="AFI05183.1"/>
    </source>
</evidence>
<dbReference type="PATRIC" id="fig|1163745.3.peg.160"/>
<accession>I0EQG4</accession>
<keyword evidence="2" id="KW-1185">Reference proteome</keyword>
<gene>
    <name evidence="1" type="ordered locus">HCD_00755</name>
</gene>
<proteinExistence type="predicted"/>
<dbReference type="KEGG" id="hcm:HCD_00755"/>
<reference evidence="1 2" key="1">
    <citation type="journal article" date="2013" name="PLoS ONE">
        <title>Sequence Divergence and Conservation in Genomes ofHelicobacter cetorum Strains from a Dolphin and a Whale.</title>
        <authorList>
            <person name="Kersulyte D."/>
            <person name="Rossi M."/>
            <person name="Berg D.E."/>
        </authorList>
    </citation>
    <scope>NUCLEOTIDE SEQUENCE [LARGE SCALE GENOMIC DNA]</scope>
    <source>
        <strain evidence="1 2">MIT 99-5656</strain>
    </source>
</reference>
<sequence>MLDFFADFLNPKGLLCTIRESKTLDIEVACRQLRESLASSIYYNLKKTKIF</sequence>
<dbReference type="EMBL" id="CP003481">
    <property type="protein sequence ID" value="AFI05183.1"/>
    <property type="molecule type" value="Genomic_DNA"/>
</dbReference>
<dbReference type="Proteomes" id="UP000005013">
    <property type="component" value="Chromosome"/>
</dbReference>
<dbReference type="GO" id="GO:0032259">
    <property type="term" value="P:methylation"/>
    <property type="evidence" value="ECO:0007669"/>
    <property type="project" value="UniProtKB-KW"/>
</dbReference>
<dbReference type="GO" id="GO:0008168">
    <property type="term" value="F:methyltransferase activity"/>
    <property type="evidence" value="ECO:0007669"/>
    <property type="project" value="UniProtKB-KW"/>
</dbReference>